<evidence type="ECO:0000313" key="1">
    <source>
        <dbReference type="EMBL" id="STS85811.1"/>
    </source>
</evidence>
<proteinExistence type="predicted"/>
<accession>A0A377U3Z8</accession>
<dbReference type="Proteomes" id="UP000254938">
    <property type="component" value="Unassembled WGS sequence"/>
</dbReference>
<organism evidence="1 2">
    <name type="scientific">Klebsiella pneumoniae</name>
    <dbReference type="NCBI Taxonomy" id="573"/>
    <lineage>
        <taxon>Bacteria</taxon>
        <taxon>Pseudomonadati</taxon>
        <taxon>Pseudomonadota</taxon>
        <taxon>Gammaproteobacteria</taxon>
        <taxon>Enterobacterales</taxon>
        <taxon>Enterobacteriaceae</taxon>
        <taxon>Klebsiella/Raoultella group</taxon>
        <taxon>Klebsiella</taxon>
        <taxon>Klebsiella pneumoniae complex</taxon>
    </lineage>
</organism>
<gene>
    <name evidence="1" type="ORF">NCTC9140_07655</name>
</gene>
<reference evidence="1 2" key="1">
    <citation type="submission" date="2018-06" db="EMBL/GenBank/DDBJ databases">
        <authorList>
            <consortium name="Pathogen Informatics"/>
            <person name="Doyle S."/>
        </authorList>
    </citation>
    <scope>NUCLEOTIDE SEQUENCE [LARGE SCALE GENOMIC DNA]</scope>
    <source>
        <strain evidence="1 2">NCTC9140</strain>
    </source>
</reference>
<evidence type="ECO:0000313" key="2">
    <source>
        <dbReference type="Proteomes" id="UP000254938"/>
    </source>
</evidence>
<dbReference type="EMBL" id="UGKQ01000007">
    <property type="protein sequence ID" value="STS85811.1"/>
    <property type="molecule type" value="Genomic_DNA"/>
</dbReference>
<protein>
    <submittedName>
        <fullName evidence="1">Uncharacterized protein</fullName>
    </submittedName>
</protein>
<sequence>MPTLSTRILRGVGLLLLLLSISGLAVSDDKAITGGVATPGQCPPGSRV</sequence>
<name>A0A377U3Z8_KLEPN</name>
<dbReference type="AlphaFoldDB" id="A0A377U3Z8"/>